<dbReference type="Proteomes" id="UP001199916">
    <property type="component" value="Unassembled WGS sequence"/>
</dbReference>
<protein>
    <submittedName>
        <fullName evidence="3">DUF4097 domain-containing protein</fullName>
    </submittedName>
</protein>
<dbReference type="Gene3D" id="2.160.20.120">
    <property type="match status" value="1"/>
</dbReference>
<feature type="domain" description="DUF4097" evidence="2">
    <location>
        <begin position="48"/>
        <end position="276"/>
    </location>
</feature>
<feature type="transmembrane region" description="Helical" evidence="1">
    <location>
        <begin position="6"/>
        <end position="24"/>
    </location>
</feature>
<dbReference type="RefSeq" id="WP_233695633.1">
    <property type="nucleotide sequence ID" value="NZ_JAJNBZ010000002.1"/>
</dbReference>
<reference evidence="3 4" key="1">
    <citation type="submission" date="2021-11" db="EMBL/GenBank/DDBJ databases">
        <title>Draft genome sequence of Paenibacillus profundus YoMME, a new Gram-positive bacteria with exoelectrogenic properties.</title>
        <authorList>
            <person name="Hubenova Y."/>
            <person name="Hubenova E."/>
            <person name="Manasiev Y."/>
            <person name="Peykov S."/>
            <person name="Mitov M."/>
        </authorList>
    </citation>
    <scope>NUCLEOTIDE SEQUENCE [LARGE SCALE GENOMIC DNA]</scope>
    <source>
        <strain evidence="3 4">YoMME</strain>
    </source>
</reference>
<gene>
    <name evidence="3" type="ORF">LQV63_03320</name>
</gene>
<accession>A0ABS8YDB3</accession>
<comment type="caution">
    <text evidence="3">The sequence shown here is derived from an EMBL/GenBank/DDBJ whole genome shotgun (WGS) entry which is preliminary data.</text>
</comment>
<dbReference type="EMBL" id="JAJNBZ010000002">
    <property type="protein sequence ID" value="MCE5168345.1"/>
    <property type="molecule type" value="Genomic_DNA"/>
</dbReference>
<evidence type="ECO:0000313" key="3">
    <source>
        <dbReference type="EMBL" id="MCE5168345.1"/>
    </source>
</evidence>
<keyword evidence="1" id="KW-1133">Transmembrane helix</keyword>
<sequence>MRRVWLNLLGIGCIVAGIAGLFYFGMDKLLYSQLPGYNYSIAIDPDLKQIEMEANRGEIKVNWHFDEQRKIELSGQAPEQTIQKLGNTKVENGVLRLDYDDTESAEWLNLFQFNSRQQHHEIHIHAPKELVLDRFQARLAMGSFVMTDGQVKQLDAESNLGQVIVKQVKGEQVNLKSDAGKIVTENVDAAITVNASLGEVKLLNTTRPVDVDASAGNVFIEQQNPHPIQASSNLGNIKILVSPLFDGVYDARANLGNVSSPESKMKSNMVIQVRTDAGNISIVEK</sequence>
<keyword evidence="1" id="KW-0472">Membrane</keyword>
<proteinExistence type="predicted"/>
<keyword evidence="1" id="KW-0812">Transmembrane</keyword>
<dbReference type="InterPro" id="IPR025164">
    <property type="entry name" value="Toastrack_DUF4097"/>
</dbReference>
<organism evidence="3 4">
    <name type="scientific">Paenibacillus profundus</name>
    <dbReference type="NCBI Taxonomy" id="1173085"/>
    <lineage>
        <taxon>Bacteria</taxon>
        <taxon>Bacillati</taxon>
        <taxon>Bacillota</taxon>
        <taxon>Bacilli</taxon>
        <taxon>Bacillales</taxon>
        <taxon>Paenibacillaceae</taxon>
        <taxon>Paenibacillus</taxon>
    </lineage>
</organism>
<evidence type="ECO:0000259" key="2">
    <source>
        <dbReference type="Pfam" id="PF13349"/>
    </source>
</evidence>
<dbReference type="Pfam" id="PF13349">
    <property type="entry name" value="DUF4097"/>
    <property type="match status" value="1"/>
</dbReference>
<evidence type="ECO:0000313" key="4">
    <source>
        <dbReference type="Proteomes" id="UP001199916"/>
    </source>
</evidence>
<name>A0ABS8YDB3_9BACL</name>
<evidence type="ECO:0000256" key="1">
    <source>
        <dbReference type="SAM" id="Phobius"/>
    </source>
</evidence>
<keyword evidence="4" id="KW-1185">Reference proteome</keyword>